<reference evidence="1" key="1">
    <citation type="submission" date="2018-05" db="EMBL/GenBank/DDBJ databases">
        <authorList>
            <person name="Lanie J.A."/>
            <person name="Ng W.-L."/>
            <person name="Kazmierczak K.M."/>
            <person name="Andrzejewski T.M."/>
            <person name="Davidsen T.M."/>
            <person name="Wayne K.J."/>
            <person name="Tettelin H."/>
            <person name="Glass J.I."/>
            <person name="Rusch D."/>
            <person name="Podicherti R."/>
            <person name="Tsui H.-C.T."/>
            <person name="Winkler M.E."/>
        </authorList>
    </citation>
    <scope>NUCLEOTIDE SEQUENCE</scope>
</reference>
<dbReference type="AlphaFoldDB" id="A0A381NZB2"/>
<dbReference type="PROSITE" id="PS51257">
    <property type="entry name" value="PROKAR_LIPOPROTEIN"/>
    <property type="match status" value="1"/>
</dbReference>
<sequence>MKYLIILITCILLYGCADYDVEEYPPKWVVASQYLPREKLKGLTGAGFFEIGDSIYSHHCDRHGNMIRLKYDEKGKLWKQIKYETHGCRTDS</sequence>
<gene>
    <name evidence="1" type="ORF">METZ01_LOCUS12383</name>
</gene>
<name>A0A381NZB2_9ZZZZ</name>
<proteinExistence type="predicted"/>
<accession>A0A381NZB2</accession>
<organism evidence="1">
    <name type="scientific">marine metagenome</name>
    <dbReference type="NCBI Taxonomy" id="408172"/>
    <lineage>
        <taxon>unclassified sequences</taxon>
        <taxon>metagenomes</taxon>
        <taxon>ecological metagenomes</taxon>
    </lineage>
</organism>
<dbReference type="EMBL" id="UINC01000684">
    <property type="protein sequence ID" value="SUZ59529.1"/>
    <property type="molecule type" value="Genomic_DNA"/>
</dbReference>
<evidence type="ECO:0008006" key="2">
    <source>
        <dbReference type="Google" id="ProtNLM"/>
    </source>
</evidence>
<evidence type="ECO:0000313" key="1">
    <source>
        <dbReference type="EMBL" id="SUZ59529.1"/>
    </source>
</evidence>
<protein>
    <recommendedName>
        <fullName evidence="2">Lipoprotein</fullName>
    </recommendedName>
</protein>